<dbReference type="InterPro" id="IPR057670">
    <property type="entry name" value="SH3_retrovirus"/>
</dbReference>
<dbReference type="Pfam" id="PF25597">
    <property type="entry name" value="SH3_retrovirus"/>
    <property type="match status" value="1"/>
</dbReference>
<evidence type="ECO:0000313" key="3">
    <source>
        <dbReference type="EMBL" id="RDX82832.1"/>
    </source>
</evidence>
<evidence type="ECO:0000256" key="1">
    <source>
        <dbReference type="SAM" id="MobiDB-lite"/>
    </source>
</evidence>
<feature type="domain" description="Retroviral polymerase SH3-like" evidence="2">
    <location>
        <begin position="97"/>
        <end position="158"/>
    </location>
</feature>
<protein>
    <recommendedName>
        <fullName evidence="2">Retroviral polymerase SH3-like domain-containing protein</fullName>
    </recommendedName>
</protein>
<name>A0A371FX22_MUCPR</name>
<dbReference type="STRING" id="157652.A0A371FX22"/>
<keyword evidence="4" id="KW-1185">Reference proteome</keyword>
<accession>A0A371FX22</accession>
<reference evidence="3" key="1">
    <citation type="submission" date="2018-05" db="EMBL/GenBank/DDBJ databases">
        <title>Draft genome of Mucuna pruriens seed.</title>
        <authorList>
            <person name="Nnadi N.E."/>
            <person name="Vos R."/>
            <person name="Hasami M.H."/>
            <person name="Devisetty U.K."/>
            <person name="Aguiy J.C."/>
        </authorList>
    </citation>
    <scope>NUCLEOTIDE SEQUENCE [LARGE SCALE GENOMIC DNA]</scope>
    <source>
        <strain evidence="3">JCA_2017</strain>
    </source>
</reference>
<dbReference type="PANTHER" id="PTHR42648:SF28">
    <property type="entry name" value="TRANSPOSON-ENCODED PROTEIN WITH RIBONUCLEASE H-LIKE AND RETROVIRUS ZINC FINGER-LIKE DOMAINS"/>
    <property type="match status" value="1"/>
</dbReference>
<comment type="caution">
    <text evidence="3">The sequence shown here is derived from an EMBL/GenBank/DDBJ whole genome shotgun (WGS) entry which is preliminary data.</text>
</comment>
<feature type="region of interest" description="Disordered" evidence="1">
    <location>
        <begin position="317"/>
        <end position="345"/>
    </location>
</feature>
<dbReference type="InterPro" id="IPR039537">
    <property type="entry name" value="Retrotran_Ty1/copia-like"/>
</dbReference>
<feature type="non-terminal residue" evidence="3">
    <location>
        <position position="1"/>
    </location>
</feature>
<sequence length="345" mass="40254">MGNDGVTKVIGVGNVCLQINTGMKLWVYTLKSKDQVLEKFKHCQALVERQSDKKGETLYTTVHVINLNPAVALNIEVPDKIWFDKDVKYDHLRVFGCKTLMHVPKDERSKLDMKTRQCIFIEYGHDEYDYRMYDPVEKKLVRSRDVQFMENQTIEDIDKVKKSILEKNNSLSEIDPVRMLVHDLDTVDNNDQNGEQHNYGDQQLGDDFDVLFDDDAEEEQDMQRQSFTRYTSNEYVTLTDGEEPKCYQESKESEERSKHIDVKYHWIRDALDAKLLELAKVHTDNGVDMMTKKVPRGKFEACCEIPKLEQQHITMGQKKDLLQKKRPLSGQSACRSNRLHNRSKL</sequence>
<proteinExistence type="predicted"/>
<organism evidence="3 4">
    <name type="scientific">Mucuna pruriens</name>
    <name type="common">Velvet bean</name>
    <name type="synonym">Dolichos pruriens</name>
    <dbReference type="NCBI Taxonomy" id="157652"/>
    <lineage>
        <taxon>Eukaryota</taxon>
        <taxon>Viridiplantae</taxon>
        <taxon>Streptophyta</taxon>
        <taxon>Embryophyta</taxon>
        <taxon>Tracheophyta</taxon>
        <taxon>Spermatophyta</taxon>
        <taxon>Magnoliopsida</taxon>
        <taxon>eudicotyledons</taxon>
        <taxon>Gunneridae</taxon>
        <taxon>Pentapetalae</taxon>
        <taxon>rosids</taxon>
        <taxon>fabids</taxon>
        <taxon>Fabales</taxon>
        <taxon>Fabaceae</taxon>
        <taxon>Papilionoideae</taxon>
        <taxon>50 kb inversion clade</taxon>
        <taxon>NPAAA clade</taxon>
        <taxon>indigoferoid/millettioid clade</taxon>
        <taxon>Phaseoleae</taxon>
        <taxon>Mucuna</taxon>
    </lineage>
</organism>
<dbReference type="EMBL" id="QJKJ01007541">
    <property type="protein sequence ID" value="RDX82832.1"/>
    <property type="molecule type" value="Genomic_DNA"/>
</dbReference>
<evidence type="ECO:0000313" key="4">
    <source>
        <dbReference type="Proteomes" id="UP000257109"/>
    </source>
</evidence>
<gene>
    <name evidence="3" type="ORF">CR513_36333</name>
</gene>
<dbReference type="AlphaFoldDB" id="A0A371FX22"/>
<dbReference type="PANTHER" id="PTHR42648">
    <property type="entry name" value="TRANSPOSASE, PUTATIVE-RELATED"/>
    <property type="match status" value="1"/>
</dbReference>
<evidence type="ECO:0000259" key="2">
    <source>
        <dbReference type="Pfam" id="PF25597"/>
    </source>
</evidence>
<dbReference type="Proteomes" id="UP000257109">
    <property type="component" value="Unassembled WGS sequence"/>
</dbReference>